<feature type="repeat" description="MBT" evidence="10">
    <location>
        <begin position="832"/>
        <end position="927"/>
    </location>
</feature>
<accession>A0A151XEH1</accession>
<dbReference type="InterPro" id="IPR001660">
    <property type="entry name" value="SAM"/>
</dbReference>
<evidence type="ECO:0000256" key="1">
    <source>
        <dbReference type="ARBA" id="ARBA00004123"/>
    </source>
</evidence>
<feature type="region of interest" description="Disordered" evidence="11">
    <location>
        <begin position="276"/>
        <end position="347"/>
    </location>
</feature>
<sequence length="1405" mass="157042">MGAFARNRLRRLRPRMEEEIVVDDIDENSATDTQQVDDPTTSVMPLLYIQQNKIVTGQNKVFIQGPSQVATSQSKQHIVIHRPINTVSTAATSQAQKHILLRKSTSTAQILPLNTTQGNQTNAQVGKHTFAYLGTLIKPNKSRESVVIPAGTLTPAQITKPKLVITPVISQLAPTSTSTTSGSQSQAPKHMANLILPVNISQQSGTTKPSMFNLKINNGQLSTESKGTITVLRESKTTNSTTHPPPLHPIKMSLLSANKNNSNSIDSIKITENPDSAVITPIPKKEDNQPEKRKKTISNILRSSTEKRMKKQHIPKSPQDSLVDSNYALSSPESEQDKDKKTQNDDDITLIKVIPSEDKVSKLNTNMDDDIRIEIIKTPINCNAEITLDNKSEAKSNNYDETKEQLNQNNMHFDASKILDWKDGVGTLPGSNLQFRMNEFGIMEVVDEDEISKQNKDGIGDKENVCLTQNSSKTSSGIVNNTNIEKKADERKSRSVNADTVYHCEACGCYGLAAEFESPISCSPSCTEVIEAKKQPANRKDKDPKEVRIKKKRKKLLQESQLLQGSKEIDEKSDEKTQDKTKEVDEEKEVLASIDDEIQTDSSESKFPWQRGKSGFSWPKYLDHCKAKAAPVKLFKDPFPYSKNHFRAGMKLEGIDPEHPSRYCVLTIAEVVGYRMRVHFDGYPENYDFWINADSMNIFPAGWSEKNGKKLDPPKGYTSGNFNWNAYLKICKAPVAAKNLFPNKGALQTVFPTGFRVGMKLEAVDRKHSSLLCVASIAGLMDSRILVHFDSWDDVYDYWADTSSPYIHPVGWSHHNGRALTPPNNYKDAKTFTWDAYLKETSSVAAPARAFKQRPPCAFRRGMKLEAVDKRVPQLIRVATVEDVKDHQLKIKFDGWPDSHAYWVDDDSPDIHPVGWCVKTGHPLEPPLIDQLIDRPECGTYGCRGIGHIKGPKFATHNSASGCPYSPQNLNKSVQLPDRYSLAKNNDSYEVDDCEKEETQDSSKPEKTDKKIEKSQKSDGILMIEKEKQKDGDSSDKNDKNDKSGNTLENDKSENTSESNKSENRSENDKSENRSENDESENRSENDKSENGSENKKSENRSENDESENRSENDKSENKPQNDKSENKSENDKSENISENDKSENKPENDKSDNRSENDKSENKPENDKSENGSENDKSENRSEDSDKSNKLKNLHSDGQTDDDEVSRKRKKRHQNSEEPLFSVSNVTNGDVQTWNAAIAVNTANAANAVNTVNAVNAVNTTNAVNTANAAIVNVANVVNTANAAYAADIPVKQLRKELYQSVYNPGYDPLPNAPHIWAKHSNALNRVVSKQTTNPRRWSNEEVIKFVQSMPNCAEAGNTFRQNNIDGESFLMLTQEDLVSVLRLRLGPAIKLYNSIVLLRQKAS</sequence>
<feature type="compositionally biased region" description="Polar residues" evidence="11">
    <location>
        <begin position="318"/>
        <end position="333"/>
    </location>
</feature>
<feature type="domain" description="SAM" evidence="12">
    <location>
        <begin position="1339"/>
        <end position="1403"/>
    </location>
</feature>
<dbReference type="PANTHER" id="PTHR12247">
    <property type="entry name" value="POLYCOMB GROUP PROTEIN"/>
    <property type="match status" value="1"/>
</dbReference>
<dbReference type="GO" id="GO:0045892">
    <property type="term" value="P:negative regulation of DNA-templated transcription"/>
    <property type="evidence" value="ECO:0007669"/>
    <property type="project" value="TreeGrafter"/>
</dbReference>
<evidence type="ECO:0000256" key="9">
    <source>
        <dbReference type="ARBA" id="ARBA00023242"/>
    </source>
</evidence>
<dbReference type="Gene3D" id="2.30.30.140">
    <property type="match status" value="3"/>
</dbReference>
<dbReference type="GO" id="GO:0003682">
    <property type="term" value="F:chromatin binding"/>
    <property type="evidence" value="ECO:0007669"/>
    <property type="project" value="TreeGrafter"/>
</dbReference>
<dbReference type="InterPro" id="IPR002515">
    <property type="entry name" value="Znf_C2H2C"/>
</dbReference>
<keyword evidence="5" id="KW-0862">Zinc</keyword>
<protein>
    <submittedName>
        <fullName evidence="13">Lethal(3)malignant brain tumor-like protein 3</fullName>
    </submittedName>
</protein>
<feature type="compositionally biased region" description="Basic and acidic residues" evidence="11">
    <location>
        <begin position="567"/>
        <end position="585"/>
    </location>
</feature>
<proteinExistence type="predicted"/>
<dbReference type="PROSITE" id="PS50105">
    <property type="entry name" value="SAM_DOMAIN"/>
    <property type="match status" value="1"/>
</dbReference>
<reference evidence="13 14" key="1">
    <citation type="submission" date="2015-09" db="EMBL/GenBank/DDBJ databases">
        <title>Trachymyrmex zeteki WGS genome.</title>
        <authorList>
            <person name="Nygaard S."/>
            <person name="Hu H."/>
            <person name="Boomsma J."/>
            <person name="Zhang G."/>
        </authorList>
    </citation>
    <scope>NUCLEOTIDE SEQUENCE [LARGE SCALE GENOMIC DNA]</scope>
    <source>
        <strain evidence="13">Tzet28-1</strain>
        <tissue evidence="13">Whole body</tissue>
    </source>
</reference>
<dbReference type="SMART" id="SM00561">
    <property type="entry name" value="MBT"/>
    <property type="match status" value="3"/>
</dbReference>
<organism evidence="13 14">
    <name type="scientific">Mycetomoellerius zeteki</name>
    <dbReference type="NCBI Taxonomy" id="64791"/>
    <lineage>
        <taxon>Eukaryota</taxon>
        <taxon>Metazoa</taxon>
        <taxon>Ecdysozoa</taxon>
        <taxon>Arthropoda</taxon>
        <taxon>Hexapoda</taxon>
        <taxon>Insecta</taxon>
        <taxon>Pterygota</taxon>
        <taxon>Neoptera</taxon>
        <taxon>Endopterygota</taxon>
        <taxon>Hymenoptera</taxon>
        <taxon>Apocrita</taxon>
        <taxon>Aculeata</taxon>
        <taxon>Formicoidea</taxon>
        <taxon>Formicidae</taxon>
        <taxon>Myrmicinae</taxon>
        <taxon>Mycetomoellerius</taxon>
    </lineage>
</organism>
<dbReference type="SMART" id="SM00454">
    <property type="entry name" value="SAM"/>
    <property type="match status" value="1"/>
</dbReference>
<gene>
    <name evidence="13" type="ORF">ALC60_02368</name>
</gene>
<dbReference type="Gene3D" id="1.10.150.50">
    <property type="entry name" value="Transcription Factor, Ets-1"/>
    <property type="match status" value="1"/>
</dbReference>
<keyword evidence="3" id="KW-0677">Repeat</keyword>
<dbReference type="STRING" id="64791.A0A151XEH1"/>
<keyword evidence="9" id="KW-0539">Nucleus</keyword>
<feature type="compositionally biased region" description="Basic and acidic residues" evidence="11">
    <location>
        <begin position="997"/>
        <end position="1017"/>
    </location>
</feature>
<evidence type="ECO:0000259" key="12">
    <source>
        <dbReference type="PROSITE" id="PS50105"/>
    </source>
</evidence>
<keyword evidence="2" id="KW-0479">Metal-binding</keyword>
<dbReference type="Proteomes" id="UP000075809">
    <property type="component" value="Unassembled WGS sequence"/>
</dbReference>
<dbReference type="PANTHER" id="PTHR12247:SF131">
    <property type="entry name" value="LD05287P"/>
    <property type="match status" value="1"/>
</dbReference>
<dbReference type="PROSITE" id="PS51802">
    <property type="entry name" value="ZF_CCHHC"/>
    <property type="match status" value="1"/>
</dbReference>
<dbReference type="GO" id="GO:0005634">
    <property type="term" value="C:nucleus"/>
    <property type="evidence" value="ECO:0007669"/>
    <property type="project" value="UniProtKB-SubCell"/>
</dbReference>
<evidence type="ECO:0000256" key="8">
    <source>
        <dbReference type="ARBA" id="ARBA00023163"/>
    </source>
</evidence>
<evidence type="ECO:0000256" key="6">
    <source>
        <dbReference type="ARBA" id="ARBA00022853"/>
    </source>
</evidence>
<evidence type="ECO:0000256" key="5">
    <source>
        <dbReference type="ARBA" id="ARBA00022833"/>
    </source>
</evidence>
<dbReference type="CDD" id="cd20101">
    <property type="entry name" value="MBT_L3MBTL1-like_rpt1"/>
    <property type="match status" value="1"/>
</dbReference>
<dbReference type="PROSITE" id="PS51079">
    <property type="entry name" value="MBT"/>
    <property type="match status" value="3"/>
</dbReference>
<keyword evidence="14" id="KW-1185">Reference proteome</keyword>
<feature type="region of interest" description="Disordered" evidence="11">
    <location>
        <begin position="560"/>
        <end position="587"/>
    </location>
</feature>
<dbReference type="EMBL" id="KQ982254">
    <property type="protein sequence ID" value="KYQ58720.1"/>
    <property type="molecule type" value="Genomic_DNA"/>
</dbReference>
<evidence type="ECO:0000313" key="13">
    <source>
        <dbReference type="EMBL" id="KYQ58720.1"/>
    </source>
</evidence>
<name>A0A151XEH1_9HYME</name>
<evidence type="ECO:0000256" key="4">
    <source>
        <dbReference type="ARBA" id="ARBA00022771"/>
    </source>
</evidence>
<dbReference type="Gene3D" id="4.10.320.30">
    <property type="match status" value="1"/>
</dbReference>
<evidence type="ECO:0000256" key="3">
    <source>
        <dbReference type="ARBA" id="ARBA00022737"/>
    </source>
</evidence>
<dbReference type="InterPro" id="IPR050548">
    <property type="entry name" value="PcG_chromatin_remod_factors"/>
</dbReference>
<keyword evidence="6" id="KW-0156">Chromatin regulator</keyword>
<dbReference type="GO" id="GO:0006325">
    <property type="term" value="P:chromatin organization"/>
    <property type="evidence" value="ECO:0007669"/>
    <property type="project" value="UniProtKB-KW"/>
</dbReference>
<dbReference type="CDD" id="cd20102">
    <property type="entry name" value="MBT_L3MBTL1-like_rpt2"/>
    <property type="match status" value="1"/>
</dbReference>
<feature type="compositionally biased region" description="Basic and acidic residues" evidence="11">
    <location>
        <begin position="1024"/>
        <end position="1190"/>
    </location>
</feature>
<evidence type="ECO:0000256" key="10">
    <source>
        <dbReference type="PROSITE-ProRule" id="PRU00459"/>
    </source>
</evidence>
<dbReference type="Pfam" id="PF01530">
    <property type="entry name" value="zf-C2HC"/>
    <property type="match status" value="1"/>
</dbReference>
<dbReference type="SUPFAM" id="SSF63748">
    <property type="entry name" value="Tudor/PWWP/MBT"/>
    <property type="match status" value="3"/>
</dbReference>
<dbReference type="InterPro" id="IPR004092">
    <property type="entry name" value="Mbt"/>
</dbReference>
<feature type="region of interest" description="Disordered" evidence="11">
    <location>
        <begin position="984"/>
        <end position="1225"/>
    </location>
</feature>
<dbReference type="GO" id="GO:0008270">
    <property type="term" value="F:zinc ion binding"/>
    <property type="evidence" value="ECO:0007669"/>
    <property type="project" value="UniProtKB-KW"/>
</dbReference>
<evidence type="ECO:0000256" key="2">
    <source>
        <dbReference type="ARBA" id="ARBA00022723"/>
    </source>
</evidence>
<evidence type="ECO:0000256" key="11">
    <source>
        <dbReference type="SAM" id="MobiDB-lite"/>
    </source>
</evidence>
<dbReference type="SUPFAM" id="SSF47769">
    <property type="entry name" value="SAM/Pointed domain"/>
    <property type="match status" value="1"/>
</dbReference>
<keyword evidence="7" id="KW-0805">Transcription regulation</keyword>
<dbReference type="InterPro" id="IPR013761">
    <property type="entry name" value="SAM/pointed_sf"/>
</dbReference>
<comment type="subcellular location">
    <subcellularLocation>
        <location evidence="1">Nucleus</location>
    </subcellularLocation>
</comment>
<keyword evidence="8" id="KW-0804">Transcription</keyword>
<evidence type="ECO:0000313" key="14">
    <source>
        <dbReference type="Proteomes" id="UP000075809"/>
    </source>
</evidence>
<feature type="repeat" description="MBT" evidence="10">
    <location>
        <begin position="722"/>
        <end position="823"/>
    </location>
</feature>
<keyword evidence="4" id="KW-0863">Zinc-finger</keyword>
<dbReference type="Pfam" id="PF02820">
    <property type="entry name" value="MBT"/>
    <property type="match status" value="3"/>
</dbReference>
<feature type="repeat" description="MBT" evidence="10">
    <location>
        <begin position="616"/>
        <end position="714"/>
    </location>
</feature>
<dbReference type="CDD" id="cd09582">
    <property type="entry name" value="SAM_Scm-like-3MBT3_4"/>
    <property type="match status" value="1"/>
</dbReference>
<dbReference type="Pfam" id="PF00536">
    <property type="entry name" value="SAM_1"/>
    <property type="match status" value="1"/>
</dbReference>
<dbReference type="GO" id="GO:0042393">
    <property type="term" value="F:histone binding"/>
    <property type="evidence" value="ECO:0007669"/>
    <property type="project" value="TreeGrafter"/>
</dbReference>
<evidence type="ECO:0000256" key="7">
    <source>
        <dbReference type="ARBA" id="ARBA00023015"/>
    </source>
</evidence>
<dbReference type="CDD" id="cd20103">
    <property type="entry name" value="MBT_L3MBTL1-like_rpt3"/>
    <property type="match status" value="1"/>
</dbReference>
<feature type="compositionally biased region" description="Basic and acidic residues" evidence="11">
    <location>
        <begin position="335"/>
        <end position="344"/>
    </location>
</feature>